<evidence type="ECO:0000256" key="2">
    <source>
        <dbReference type="ARBA" id="ARBA00022692"/>
    </source>
</evidence>
<dbReference type="EMBL" id="REFZ01000010">
    <property type="protein sequence ID" value="RQG99190.1"/>
    <property type="molecule type" value="Genomic_DNA"/>
</dbReference>
<dbReference type="GO" id="GO:0005886">
    <property type="term" value="C:plasma membrane"/>
    <property type="evidence" value="ECO:0007669"/>
    <property type="project" value="UniProtKB-SubCell"/>
</dbReference>
<evidence type="ECO:0000313" key="7">
    <source>
        <dbReference type="EMBL" id="RQG99190.1"/>
    </source>
</evidence>
<comment type="subcellular location">
    <subcellularLocation>
        <location evidence="5">Cell membrane</location>
        <topology evidence="5">Multi-pass membrane protein</topology>
    </subcellularLocation>
    <subcellularLocation>
        <location evidence="1">Membrane</location>
        <topology evidence="1">Multi-pass membrane protein</topology>
    </subcellularLocation>
</comment>
<dbReference type="InterPro" id="IPR035906">
    <property type="entry name" value="MetI-like_sf"/>
</dbReference>
<dbReference type="SUPFAM" id="SSF161098">
    <property type="entry name" value="MetI-like"/>
    <property type="match status" value="1"/>
</dbReference>
<protein>
    <submittedName>
        <fullName evidence="7">ABC transporter permease</fullName>
    </submittedName>
</protein>
<dbReference type="OrthoDB" id="44105at2157"/>
<keyword evidence="3 5" id="KW-1133">Transmembrane helix</keyword>
<dbReference type="GO" id="GO:0055085">
    <property type="term" value="P:transmembrane transport"/>
    <property type="evidence" value="ECO:0007669"/>
    <property type="project" value="InterPro"/>
</dbReference>
<dbReference type="Proteomes" id="UP000281431">
    <property type="component" value="Unassembled WGS sequence"/>
</dbReference>
<keyword evidence="4 5" id="KW-0472">Membrane</keyword>
<dbReference type="Gene3D" id="1.10.3720.10">
    <property type="entry name" value="MetI-like"/>
    <property type="match status" value="1"/>
</dbReference>
<dbReference type="CDD" id="cd06261">
    <property type="entry name" value="TM_PBP2"/>
    <property type="match status" value="1"/>
</dbReference>
<comment type="similarity">
    <text evidence="5">Belongs to the binding-protein-dependent transport system permease family.</text>
</comment>
<evidence type="ECO:0000256" key="3">
    <source>
        <dbReference type="ARBA" id="ARBA00022989"/>
    </source>
</evidence>
<keyword evidence="5" id="KW-0813">Transport</keyword>
<accession>A0A3N6MNU8</accession>
<dbReference type="Pfam" id="PF00528">
    <property type="entry name" value="BPD_transp_1"/>
    <property type="match status" value="1"/>
</dbReference>
<sequence>MNWWVKRTGQALFTIWAVITITFALIRGLPGDPGSRIRDQAQRHNPSMSQAALERLIEARIPASYDDPIHVAYWEYLTSVLQGDLGYSTFRQGDVAPEIASVLPWTILIMSLSMLLMFALGLGLGALMAYKEGSRFDTALTGVSIFFNSIPYYVAAVLLIAVLGYRLSVFPARGTHSDATEPGLSVHFVLDALYHATLPTVSFVITGFGIIALTMRGNSIQTLGEEYIRVAKLRGIPDRRIAIRYVGRNAILPMWTTLLISIGFMFGGAIILEEIFQYRGMGWLMFRSIEHNDIYLMMGTFLIVTIAVVVSLWIADATYGWLDPRIKSGDESESY</sequence>
<dbReference type="PANTHER" id="PTHR43376">
    <property type="entry name" value="OLIGOPEPTIDE TRANSPORT SYSTEM PERMEASE PROTEIN"/>
    <property type="match status" value="1"/>
</dbReference>
<feature type="domain" description="ABC transmembrane type-1" evidence="6">
    <location>
        <begin position="103"/>
        <end position="314"/>
    </location>
</feature>
<feature type="transmembrane region" description="Helical" evidence="5">
    <location>
        <begin position="294"/>
        <end position="315"/>
    </location>
</feature>
<organism evidence="7 8">
    <name type="scientific">Natrarchaeobius chitinivorans</name>
    <dbReference type="NCBI Taxonomy" id="1679083"/>
    <lineage>
        <taxon>Archaea</taxon>
        <taxon>Methanobacteriati</taxon>
        <taxon>Methanobacteriota</taxon>
        <taxon>Stenosarchaea group</taxon>
        <taxon>Halobacteria</taxon>
        <taxon>Halobacteriales</taxon>
        <taxon>Natrialbaceae</taxon>
        <taxon>Natrarchaeobius</taxon>
    </lineage>
</organism>
<proteinExistence type="inferred from homology"/>
<name>A0A3N6MNU8_NATCH</name>
<feature type="transmembrane region" description="Helical" evidence="5">
    <location>
        <begin position="250"/>
        <end position="272"/>
    </location>
</feature>
<feature type="transmembrane region" description="Helical" evidence="5">
    <location>
        <begin position="192"/>
        <end position="213"/>
    </location>
</feature>
<evidence type="ECO:0000256" key="4">
    <source>
        <dbReference type="ARBA" id="ARBA00023136"/>
    </source>
</evidence>
<feature type="transmembrane region" description="Helical" evidence="5">
    <location>
        <begin position="150"/>
        <end position="172"/>
    </location>
</feature>
<evidence type="ECO:0000313" key="8">
    <source>
        <dbReference type="Proteomes" id="UP000281431"/>
    </source>
</evidence>
<dbReference type="PROSITE" id="PS50928">
    <property type="entry name" value="ABC_TM1"/>
    <property type="match status" value="1"/>
</dbReference>
<dbReference type="InterPro" id="IPR000515">
    <property type="entry name" value="MetI-like"/>
</dbReference>
<evidence type="ECO:0000256" key="1">
    <source>
        <dbReference type="ARBA" id="ARBA00004141"/>
    </source>
</evidence>
<evidence type="ECO:0000256" key="5">
    <source>
        <dbReference type="RuleBase" id="RU363032"/>
    </source>
</evidence>
<dbReference type="PANTHER" id="PTHR43376:SF1">
    <property type="entry name" value="OLIGOPEPTIDE TRANSPORT SYSTEM PERMEASE PROTEIN"/>
    <property type="match status" value="1"/>
</dbReference>
<feature type="transmembrane region" description="Helical" evidence="5">
    <location>
        <begin position="12"/>
        <end position="29"/>
    </location>
</feature>
<reference evidence="7 8" key="1">
    <citation type="submission" date="2018-10" db="EMBL/GenBank/DDBJ databases">
        <title>Natrarchaeobius chitinivorans gen. nov., sp. nov., and Natrarchaeobius haloalkaliphilus sp. nov., alkaliphilic, chitin-utilizing haloarchaea from hypersaline alkaline lakes.</title>
        <authorList>
            <person name="Sorokin D.Y."/>
            <person name="Elcheninov A.G."/>
            <person name="Kostrikina N.A."/>
            <person name="Bale N.J."/>
            <person name="Sinninghe Damste J.S."/>
            <person name="Khijniak T.V."/>
            <person name="Kublanov I.V."/>
            <person name="Toshchakov S.V."/>
        </authorList>
    </citation>
    <scope>NUCLEOTIDE SEQUENCE [LARGE SCALE GENOMIC DNA]</scope>
    <source>
        <strain evidence="7 8">AArcht7</strain>
    </source>
</reference>
<keyword evidence="2 5" id="KW-0812">Transmembrane</keyword>
<dbReference type="AlphaFoldDB" id="A0A3N6MNU8"/>
<evidence type="ECO:0000259" key="6">
    <source>
        <dbReference type="PROSITE" id="PS50928"/>
    </source>
</evidence>
<keyword evidence="8" id="KW-1185">Reference proteome</keyword>
<gene>
    <name evidence="7" type="ORF">EA472_15075</name>
</gene>
<feature type="transmembrane region" description="Helical" evidence="5">
    <location>
        <begin position="105"/>
        <end position="130"/>
    </location>
</feature>
<comment type="caution">
    <text evidence="7">The sequence shown here is derived from an EMBL/GenBank/DDBJ whole genome shotgun (WGS) entry which is preliminary data.</text>
</comment>